<dbReference type="AlphaFoldDB" id="A0A7S2L6K7"/>
<name>A0A7S2L6K7_9STRA</name>
<reference evidence="1" key="1">
    <citation type="submission" date="2021-01" db="EMBL/GenBank/DDBJ databases">
        <authorList>
            <person name="Corre E."/>
            <person name="Pelletier E."/>
            <person name="Niang G."/>
            <person name="Scheremetjew M."/>
            <person name="Finn R."/>
            <person name="Kale V."/>
            <person name="Holt S."/>
            <person name="Cochrane G."/>
            <person name="Meng A."/>
            <person name="Brown T."/>
            <person name="Cohen L."/>
        </authorList>
    </citation>
    <scope>NUCLEOTIDE SEQUENCE</scope>
    <source>
        <strain evidence="1">B650</strain>
    </source>
</reference>
<gene>
    <name evidence="1" type="ORF">LDAN0321_LOCUS14975</name>
</gene>
<accession>A0A7S2L6K7</accession>
<proteinExistence type="predicted"/>
<dbReference type="EMBL" id="HBGY01023988">
    <property type="protein sequence ID" value="CAD9595835.1"/>
    <property type="molecule type" value="Transcribed_RNA"/>
</dbReference>
<sequence length="110" mass="12832">MLTSKNHHLNHEKHRENLALVWKCQRDDYPSPRSLSNIPNKYLQLRSNNTIMNISYTLSHQLYAVTIVPIRNIRIIRQCVSECVCFCHTSPLLRKSATATAYSKHKQKTL</sequence>
<evidence type="ECO:0000313" key="1">
    <source>
        <dbReference type="EMBL" id="CAD9595835.1"/>
    </source>
</evidence>
<protein>
    <submittedName>
        <fullName evidence="1">Uncharacterized protein</fullName>
    </submittedName>
</protein>
<organism evidence="1">
    <name type="scientific">Leptocylindrus danicus</name>
    <dbReference type="NCBI Taxonomy" id="163516"/>
    <lineage>
        <taxon>Eukaryota</taxon>
        <taxon>Sar</taxon>
        <taxon>Stramenopiles</taxon>
        <taxon>Ochrophyta</taxon>
        <taxon>Bacillariophyta</taxon>
        <taxon>Coscinodiscophyceae</taxon>
        <taxon>Chaetocerotophycidae</taxon>
        <taxon>Leptocylindrales</taxon>
        <taxon>Leptocylindraceae</taxon>
        <taxon>Leptocylindrus</taxon>
    </lineage>
</organism>